<dbReference type="EMBL" id="CP016773">
    <property type="protein sequence ID" value="ASY16228.1"/>
    <property type="molecule type" value="Genomic_DNA"/>
</dbReference>
<dbReference type="OrthoDB" id="9794975at2"/>
<protein>
    <submittedName>
        <fullName evidence="1">Ribosomal subunit interface protein</fullName>
    </submittedName>
</protein>
<name>A0A249KHD8_9ACTN</name>
<dbReference type="NCBIfam" id="TIGR00741">
    <property type="entry name" value="yfiA"/>
    <property type="match status" value="1"/>
</dbReference>
<organism evidence="1 2">
    <name type="scientific">Candidatus Planktophila sulfonica</name>
    <dbReference type="NCBI Taxonomy" id="1884904"/>
    <lineage>
        <taxon>Bacteria</taxon>
        <taxon>Bacillati</taxon>
        <taxon>Actinomycetota</taxon>
        <taxon>Actinomycetes</taxon>
        <taxon>Candidatus Nanopelagicales</taxon>
        <taxon>Candidatus Nanopelagicaceae</taxon>
        <taxon>Candidatus Planktophila</taxon>
    </lineage>
</organism>
<evidence type="ECO:0000313" key="1">
    <source>
        <dbReference type="EMBL" id="ASY16228.1"/>
    </source>
</evidence>
<keyword evidence="2" id="KW-1185">Reference proteome</keyword>
<dbReference type="RefSeq" id="WP_095673811.1">
    <property type="nucleotide sequence ID" value="NZ_CP016773.1"/>
</dbReference>
<dbReference type="Proteomes" id="UP000217215">
    <property type="component" value="Chromosome"/>
</dbReference>
<dbReference type="SUPFAM" id="SSF69754">
    <property type="entry name" value="Ribosome binding protein Y (YfiA homologue)"/>
    <property type="match status" value="1"/>
</dbReference>
<evidence type="ECO:0000313" key="2">
    <source>
        <dbReference type="Proteomes" id="UP000217215"/>
    </source>
</evidence>
<accession>A0A249KHD8</accession>
<proteinExistence type="predicted"/>
<reference evidence="1 2" key="1">
    <citation type="submission" date="2016-07" db="EMBL/GenBank/DDBJ databases">
        <title>High microdiversification within the ubiquitous acI lineage of Actinobacteria.</title>
        <authorList>
            <person name="Neuenschwander S.M."/>
            <person name="Salcher M."/>
            <person name="Ghai R."/>
            <person name="Pernthaler J."/>
        </authorList>
    </citation>
    <scope>NUCLEOTIDE SEQUENCE [LARGE SCALE GENOMIC DNA]</scope>
    <source>
        <strain evidence="1">MMS-IA-56</strain>
    </source>
</reference>
<dbReference type="AlphaFoldDB" id="A0A249KHD8"/>
<dbReference type="KEGG" id="psuf:A1sIA56_04880"/>
<dbReference type="InterPro" id="IPR003489">
    <property type="entry name" value="RHF/RaiA"/>
</dbReference>
<dbReference type="Pfam" id="PF02482">
    <property type="entry name" value="Ribosomal_S30AE"/>
    <property type="match status" value="1"/>
</dbReference>
<gene>
    <name evidence="1" type="ORF">A1sIA56_04880</name>
</gene>
<sequence length="115" mass="13150">MKIIIHTRHAELASDFKEIAEEKLHSMERFSVVIDRIEVEVTHEANPRQGKNSHKVVITSHGSGPLLRAESLGFNDVAAFDDAIKSIELQIRRIHEKDKSHDRQTLRTMKVDLSD</sequence>
<dbReference type="Gene3D" id="3.30.160.100">
    <property type="entry name" value="Ribosome hibernation promotion factor-like"/>
    <property type="match status" value="1"/>
</dbReference>
<dbReference type="InterPro" id="IPR036567">
    <property type="entry name" value="RHF-like"/>
</dbReference>